<dbReference type="GO" id="GO:0016787">
    <property type="term" value="F:hydrolase activity"/>
    <property type="evidence" value="ECO:0007669"/>
    <property type="project" value="UniProtKB-KW"/>
</dbReference>
<dbReference type="InterPro" id="IPR029058">
    <property type="entry name" value="AB_hydrolase_fold"/>
</dbReference>
<evidence type="ECO:0000313" key="4">
    <source>
        <dbReference type="EMBL" id="PRP83488.1"/>
    </source>
</evidence>
<organism evidence="4 5">
    <name type="scientific">Planoprotostelium fungivorum</name>
    <dbReference type="NCBI Taxonomy" id="1890364"/>
    <lineage>
        <taxon>Eukaryota</taxon>
        <taxon>Amoebozoa</taxon>
        <taxon>Evosea</taxon>
        <taxon>Variosea</taxon>
        <taxon>Cavosteliida</taxon>
        <taxon>Cavosteliaceae</taxon>
        <taxon>Planoprotostelium</taxon>
    </lineage>
</organism>
<dbReference type="AlphaFoldDB" id="A0A2P6NHQ3"/>
<evidence type="ECO:0000256" key="3">
    <source>
        <dbReference type="SAM" id="SignalP"/>
    </source>
</evidence>
<protein>
    <recommendedName>
        <fullName evidence="6">Feruloyl esterase</fullName>
    </recommendedName>
</protein>
<dbReference type="EMBL" id="MDYQ01000081">
    <property type="protein sequence ID" value="PRP83488.1"/>
    <property type="molecule type" value="Genomic_DNA"/>
</dbReference>
<feature type="chain" id="PRO_5015176652" description="Feruloyl esterase" evidence="3">
    <location>
        <begin position="17"/>
        <end position="301"/>
    </location>
</feature>
<keyword evidence="1 3" id="KW-0732">Signal</keyword>
<feature type="signal peptide" evidence="3">
    <location>
        <begin position="1"/>
        <end position="16"/>
    </location>
</feature>
<dbReference type="SUPFAM" id="SSF53474">
    <property type="entry name" value="alpha/beta-Hydrolases"/>
    <property type="match status" value="1"/>
</dbReference>
<comment type="caution">
    <text evidence="4">The sequence shown here is derived from an EMBL/GenBank/DDBJ whole genome shotgun (WGS) entry which is preliminary data.</text>
</comment>
<gene>
    <name evidence="4" type="ORF">PROFUN_04362</name>
</gene>
<dbReference type="Gene3D" id="3.40.50.1820">
    <property type="entry name" value="alpha/beta hydrolase"/>
    <property type="match status" value="1"/>
</dbReference>
<proteinExistence type="predicted"/>
<keyword evidence="2" id="KW-0378">Hydrolase</keyword>
<evidence type="ECO:0000256" key="1">
    <source>
        <dbReference type="ARBA" id="ARBA00022729"/>
    </source>
</evidence>
<sequence length="301" mass="33470">MRRIFQLLFWFTLAHAWGKQVDIDRPEGKRSYWLYEPKDYQPTKSYPLQVWLHGLTGSHYNAFLFSVTTGAYDSGYLLAVGEGTTSNSSFVEKSVFPLTKLGWNAGECCGVFVDDVGYVKQMVSDVKSKWNVDRSRVFLSGFSNGAMLTERIACETGDTIFSAYASCAGSVMVSPGGNEGLKTCDASFGTSTVSYVHFHGLNDTTVPWGGYEPSKIPSALDNYRGWVQRLGCTEERQTDPSDGVSVKRGDRSAELVRVNDAGHLWWEPNLPKFLFGKFPGVDVTRYVLTFFGNTPNNMNAL</sequence>
<dbReference type="InParanoid" id="A0A2P6NHQ3"/>
<keyword evidence="5" id="KW-1185">Reference proteome</keyword>
<accession>A0A2P6NHQ3</accession>
<reference evidence="4 5" key="1">
    <citation type="journal article" date="2018" name="Genome Biol. Evol.">
        <title>Multiple Roots of Fruiting Body Formation in Amoebozoa.</title>
        <authorList>
            <person name="Hillmann F."/>
            <person name="Forbes G."/>
            <person name="Novohradska S."/>
            <person name="Ferling I."/>
            <person name="Riege K."/>
            <person name="Groth M."/>
            <person name="Westermann M."/>
            <person name="Marz M."/>
            <person name="Spaller T."/>
            <person name="Winckler T."/>
            <person name="Schaap P."/>
            <person name="Glockner G."/>
        </authorList>
    </citation>
    <scope>NUCLEOTIDE SEQUENCE [LARGE SCALE GENOMIC DNA]</scope>
    <source>
        <strain evidence="4 5">Jena</strain>
    </source>
</reference>
<evidence type="ECO:0000313" key="5">
    <source>
        <dbReference type="Proteomes" id="UP000241769"/>
    </source>
</evidence>
<dbReference type="OrthoDB" id="424610at2759"/>
<dbReference type="InterPro" id="IPR050955">
    <property type="entry name" value="Plant_Biomass_Hydrol_Est"/>
</dbReference>
<dbReference type="Proteomes" id="UP000241769">
    <property type="component" value="Unassembled WGS sequence"/>
</dbReference>
<name>A0A2P6NHQ3_9EUKA</name>
<dbReference type="PANTHER" id="PTHR43037">
    <property type="entry name" value="UNNAMED PRODUCT-RELATED"/>
    <property type="match status" value="1"/>
</dbReference>
<evidence type="ECO:0000256" key="2">
    <source>
        <dbReference type="ARBA" id="ARBA00022801"/>
    </source>
</evidence>
<evidence type="ECO:0008006" key="6">
    <source>
        <dbReference type="Google" id="ProtNLM"/>
    </source>
</evidence>
<dbReference type="PANTHER" id="PTHR43037:SF5">
    <property type="entry name" value="FERULOYL ESTERASE"/>
    <property type="match status" value="1"/>
</dbReference>